<dbReference type="InterPro" id="IPR010260">
    <property type="entry name" value="AlpA"/>
</dbReference>
<dbReference type="Gene3D" id="1.10.238.160">
    <property type="match status" value="1"/>
</dbReference>
<organism evidence="1 2">
    <name type="scientific">Massilia polaris</name>
    <dbReference type="NCBI Taxonomy" id="2728846"/>
    <lineage>
        <taxon>Bacteria</taxon>
        <taxon>Pseudomonadati</taxon>
        <taxon>Pseudomonadota</taxon>
        <taxon>Betaproteobacteria</taxon>
        <taxon>Burkholderiales</taxon>
        <taxon>Oxalobacteraceae</taxon>
        <taxon>Telluria group</taxon>
        <taxon>Massilia</taxon>
    </lineage>
</organism>
<dbReference type="EMBL" id="JABBGG010000006">
    <property type="protein sequence ID" value="NML61799.1"/>
    <property type="molecule type" value="Genomic_DNA"/>
</dbReference>
<gene>
    <name evidence="1" type="ORF">HHL21_12050</name>
</gene>
<proteinExistence type="predicted"/>
<comment type="caution">
    <text evidence="1">The sequence shown here is derived from an EMBL/GenBank/DDBJ whole genome shotgun (WGS) entry which is preliminary data.</text>
</comment>
<dbReference type="Proteomes" id="UP000583752">
    <property type="component" value="Unassembled WGS sequence"/>
</dbReference>
<protein>
    <submittedName>
        <fullName evidence="1">AlpA family transcriptional regulator</fullName>
    </submittedName>
</protein>
<dbReference type="PANTHER" id="PTHR36154:SF1">
    <property type="entry name" value="DNA-BINDING TRANSCRIPTIONAL ACTIVATOR ALPA"/>
    <property type="match status" value="1"/>
</dbReference>
<reference evidence="1 2" key="1">
    <citation type="submission" date="2020-04" db="EMBL/GenBank/DDBJ databases">
        <title>Massilia sp. RP-1-19 isolated from soil.</title>
        <authorList>
            <person name="Dahal R.H."/>
        </authorList>
    </citation>
    <scope>NUCLEOTIDE SEQUENCE [LARGE SCALE GENOMIC DNA]</scope>
    <source>
        <strain evidence="1 2">RP-1-19</strain>
    </source>
</reference>
<sequence length="64" mass="7145">MNNKEQFLRLQEVISLTGRGRSSIYGDIRENKFPAPIKIGARSVAWPLSTIAAWQQSCINASKP</sequence>
<dbReference type="PANTHER" id="PTHR36154">
    <property type="entry name" value="DNA-BINDING TRANSCRIPTIONAL ACTIVATOR ALPA"/>
    <property type="match status" value="1"/>
</dbReference>
<evidence type="ECO:0000313" key="1">
    <source>
        <dbReference type="EMBL" id="NML61799.1"/>
    </source>
</evidence>
<keyword evidence="2" id="KW-1185">Reference proteome</keyword>
<accession>A0A848HNU1</accession>
<dbReference type="AlphaFoldDB" id="A0A848HNU1"/>
<evidence type="ECO:0000313" key="2">
    <source>
        <dbReference type="Proteomes" id="UP000583752"/>
    </source>
</evidence>
<dbReference type="RefSeq" id="WP_169466112.1">
    <property type="nucleotide sequence ID" value="NZ_JABBGG010000006.1"/>
</dbReference>
<name>A0A848HNU1_9BURK</name>
<dbReference type="Pfam" id="PF05930">
    <property type="entry name" value="Phage_AlpA"/>
    <property type="match status" value="1"/>
</dbReference>
<dbReference type="InterPro" id="IPR052931">
    <property type="entry name" value="Prophage_regulatory_activator"/>
</dbReference>